<evidence type="ECO:0000259" key="4">
    <source>
        <dbReference type="PROSITE" id="PS51677"/>
    </source>
</evidence>
<name>A0A839UT99_9GAMM</name>
<dbReference type="PANTHER" id="PTHR34216:SF3">
    <property type="entry name" value="POLY-BETA-1,6-N-ACETYL-D-GLUCOSAMINE N-DEACETYLASE"/>
    <property type="match status" value="1"/>
</dbReference>
<dbReference type="GO" id="GO:0016810">
    <property type="term" value="F:hydrolase activity, acting on carbon-nitrogen (but not peptide) bonds"/>
    <property type="evidence" value="ECO:0007669"/>
    <property type="project" value="InterPro"/>
</dbReference>
<dbReference type="Proteomes" id="UP000559987">
    <property type="component" value="Unassembled WGS sequence"/>
</dbReference>
<dbReference type="AlphaFoldDB" id="A0A839UT99"/>
<gene>
    <name evidence="5" type="ORF">FHS30_002862</name>
</gene>
<keyword evidence="6" id="KW-1185">Reference proteome</keyword>
<evidence type="ECO:0000313" key="6">
    <source>
        <dbReference type="Proteomes" id="UP000559987"/>
    </source>
</evidence>
<accession>A0A839UT99</accession>
<dbReference type="Gene3D" id="3.20.20.370">
    <property type="entry name" value="Glycoside hydrolase/deacetylase"/>
    <property type="match status" value="1"/>
</dbReference>
<evidence type="ECO:0000256" key="1">
    <source>
        <dbReference type="ARBA" id="ARBA00004613"/>
    </source>
</evidence>
<dbReference type="InterPro" id="IPR002509">
    <property type="entry name" value="NODB_dom"/>
</dbReference>
<evidence type="ECO:0000256" key="3">
    <source>
        <dbReference type="SAM" id="SignalP"/>
    </source>
</evidence>
<proteinExistence type="predicted"/>
<protein>
    <submittedName>
        <fullName evidence="5">Peptidoglycan/xylan/chitin deacetylase (PgdA/CDA1 family)</fullName>
    </submittedName>
</protein>
<dbReference type="InterPro" id="IPR051398">
    <property type="entry name" value="Polysacch_Deacetylase"/>
</dbReference>
<sequence length="370" mass="40728">MHSGYLNSLYLGMHRLMAMLALAASLLWAPSASALVVLQYHHVSDDTPSATSISPTNFADHMAHLKASGFRVIGLPELLALVQARQPLPDRTVLITFDDAYVSVLEVAHPILKANGWPYVIFASTEAVDHGQRHVMSWDQLRQLAREGAAVANHGHQHTHLVRRPTDVGPAQWAAHVKSDLLSAQARLKEELKQTWPVLAFPYGEYDASLVNLMQTWGWLAFGQQSGAAALRDLPVLPRFPFGGRYVKIDDFAQKLQALPLPLAGVELADEAGHSLADGVLPLGVRQPQLSLTFNKERLAQTVNCYVSGQGLAEVLDGAGAERTFQAKRPLPAGRSRYNCTAPSGERGRFYWFSQAFLRPTDDGHWPREP</sequence>
<evidence type="ECO:0000313" key="5">
    <source>
        <dbReference type="EMBL" id="MBB3169649.1"/>
    </source>
</evidence>
<dbReference type="InterPro" id="IPR011330">
    <property type="entry name" value="Glyco_hydro/deAcase_b/a-brl"/>
</dbReference>
<dbReference type="GO" id="GO:0005975">
    <property type="term" value="P:carbohydrate metabolic process"/>
    <property type="evidence" value="ECO:0007669"/>
    <property type="project" value="InterPro"/>
</dbReference>
<reference evidence="5 6" key="1">
    <citation type="submission" date="2020-08" db="EMBL/GenBank/DDBJ databases">
        <title>Genomic Encyclopedia of Type Strains, Phase III (KMG-III): the genomes of soil and plant-associated and newly described type strains.</title>
        <authorList>
            <person name="Whitman W."/>
        </authorList>
    </citation>
    <scope>NUCLEOTIDE SEQUENCE [LARGE SCALE GENOMIC DNA]</scope>
    <source>
        <strain evidence="5 6">CECT 8571</strain>
    </source>
</reference>
<keyword evidence="2 3" id="KW-0732">Signal</keyword>
<feature type="chain" id="PRO_5032790754" evidence="3">
    <location>
        <begin position="35"/>
        <end position="370"/>
    </location>
</feature>
<dbReference type="CDD" id="cd10973">
    <property type="entry name" value="CE4_DAC_u4_5s"/>
    <property type="match status" value="1"/>
</dbReference>
<comment type="subcellular location">
    <subcellularLocation>
        <location evidence="1">Secreted</location>
    </subcellularLocation>
</comment>
<dbReference type="Pfam" id="PF01522">
    <property type="entry name" value="Polysacc_deac_1"/>
    <property type="match status" value="1"/>
</dbReference>
<dbReference type="RefSeq" id="WP_183911147.1">
    <property type="nucleotide sequence ID" value="NZ_JACHXZ010000004.1"/>
</dbReference>
<dbReference type="EMBL" id="JACHXZ010000004">
    <property type="protein sequence ID" value="MBB3169649.1"/>
    <property type="molecule type" value="Genomic_DNA"/>
</dbReference>
<dbReference type="SUPFAM" id="SSF88713">
    <property type="entry name" value="Glycoside hydrolase/deacetylase"/>
    <property type="match status" value="1"/>
</dbReference>
<comment type="caution">
    <text evidence="5">The sequence shown here is derived from an EMBL/GenBank/DDBJ whole genome shotgun (WGS) entry which is preliminary data.</text>
</comment>
<dbReference type="GO" id="GO:0005576">
    <property type="term" value="C:extracellular region"/>
    <property type="evidence" value="ECO:0007669"/>
    <property type="project" value="UniProtKB-SubCell"/>
</dbReference>
<organism evidence="5 6">
    <name type="scientific">Simiduia aestuariiviva</name>
    <dbReference type="NCBI Taxonomy" id="1510459"/>
    <lineage>
        <taxon>Bacteria</taxon>
        <taxon>Pseudomonadati</taxon>
        <taxon>Pseudomonadota</taxon>
        <taxon>Gammaproteobacteria</taxon>
        <taxon>Cellvibrionales</taxon>
        <taxon>Cellvibrionaceae</taxon>
        <taxon>Simiduia</taxon>
    </lineage>
</organism>
<dbReference type="PROSITE" id="PS51677">
    <property type="entry name" value="NODB"/>
    <property type="match status" value="1"/>
</dbReference>
<dbReference type="PANTHER" id="PTHR34216">
    <property type="match status" value="1"/>
</dbReference>
<feature type="domain" description="NodB homology" evidence="4">
    <location>
        <begin position="91"/>
        <end position="370"/>
    </location>
</feature>
<evidence type="ECO:0000256" key="2">
    <source>
        <dbReference type="ARBA" id="ARBA00022729"/>
    </source>
</evidence>
<feature type="signal peptide" evidence="3">
    <location>
        <begin position="1"/>
        <end position="34"/>
    </location>
</feature>